<protein>
    <submittedName>
        <fullName evidence="2">Uncharacterized protein</fullName>
    </submittedName>
</protein>
<name>A0ABY7CN14_9BASI</name>
<gene>
    <name evidence="2" type="ORF">PtA15_6A694</name>
</gene>
<feature type="transmembrane region" description="Helical" evidence="1">
    <location>
        <begin position="55"/>
        <end position="81"/>
    </location>
</feature>
<keyword evidence="1" id="KW-0472">Membrane</keyword>
<dbReference type="GeneID" id="77811321"/>
<evidence type="ECO:0000313" key="2">
    <source>
        <dbReference type="EMBL" id="WAQ86064.1"/>
    </source>
</evidence>
<keyword evidence="3" id="KW-1185">Reference proteome</keyword>
<evidence type="ECO:0000313" key="3">
    <source>
        <dbReference type="Proteomes" id="UP001164743"/>
    </source>
</evidence>
<dbReference type="RefSeq" id="XP_053021619.1">
    <property type="nucleotide sequence ID" value="XM_053170426.1"/>
</dbReference>
<organism evidence="2 3">
    <name type="scientific">Puccinia triticina</name>
    <dbReference type="NCBI Taxonomy" id="208348"/>
    <lineage>
        <taxon>Eukaryota</taxon>
        <taxon>Fungi</taxon>
        <taxon>Dikarya</taxon>
        <taxon>Basidiomycota</taxon>
        <taxon>Pucciniomycotina</taxon>
        <taxon>Pucciniomycetes</taxon>
        <taxon>Pucciniales</taxon>
        <taxon>Pucciniaceae</taxon>
        <taxon>Puccinia</taxon>
    </lineage>
</organism>
<keyword evidence="1" id="KW-1133">Transmembrane helix</keyword>
<sequence>MYGNLGNVVRLIKAHISHLQTPKHQTNDNEKLYLHRHCHSCIGRFDNFAFNAVTFIAVIVIDVIIIVAITAIAGAGLVAVFK</sequence>
<keyword evidence="1" id="KW-0812">Transmembrane</keyword>
<dbReference type="Proteomes" id="UP001164743">
    <property type="component" value="Chromosome 6A"/>
</dbReference>
<dbReference type="EMBL" id="CP110426">
    <property type="protein sequence ID" value="WAQ86064.1"/>
    <property type="molecule type" value="Genomic_DNA"/>
</dbReference>
<reference evidence="2" key="1">
    <citation type="submission" date="2022-10" db="EMBL/GenBank/DDBJ databases">
        <title>Puccinia triticina Genome sequencing and assembly.</title>
        <authorList>
            <person name="Li C."/>
        </authorList>
    </citation>
    <scope>NUCLEOTIDE SEQUENCE</scope>
    <source>
        <strain evidence="2">Pt15</strain>
    </source>
</reference>
<accession>A0ABY7CN14</accession>
<proteinExistence type="predicted"/>
<evidence type="ECO:0000256" key="1">
    <source>
        <dbReference type="SAM" id="Phobius"/>
    </source>
</evidence>